<evidence type="ECO:0000256" key="9">
    <source>
        <dbReference type="PIRSR" id="PIRSR001480-1"/>
    </source>
</evidence>
<dbReference type="CDD" id="cd07011">
    <property type="entry name" value="cupin_PMI_type_I_N"/>
    <property type="match status" value="1"/>
</dbReference>
<comment type="cofactor">
    <cofactor evidence="10">
        <name>Zn(2+)</name>
        <dbReference type="ChEBI" id="CHEBI:29105"/>
    </cofactor>
    <text evidence="10">Binds 1 zinc ion per subunit.</text>
</comment>
<dbReference type="InterPro" id="IPR011051">
    <property type="entry name" value="RmlC_Cupin_sf"/>
</dbReference>
<evidence type="ECO:0000256" key="2">
    <source>
        <dbReference type="ARBA" id="ARBA00010772"/>
    </source>
</evidence>
<keyword evidence="5 10" id="KW-0862">Zinc</keyword>
<evidence type="ECO:0000256" key="10">
    <source>
        <dbReference type="PIRSR" id="PIRSR001480-2"/>
    </source>
</evidence>
<accession>A0A2P5SWU4</accession>
<dbReference type="InterPro" id="IPR001250">
    <property type="entry name" value="Man6P_Isoase-1"/>
</dbReference>
<feature type="active site" evidence="9">
    <location>
        <position position="275"/>
    </location>
</feature>
<reference evidence="14 15" key="1">
    <citation type="journal article" date="2018" name="Genome Biol. Evol.">
        <title>Cladogenesis and Genomic Streamlining in Extracellular Endosymbionts of Tropical Stink Bugs.</title>
        <authorList>
            <person name="Otero-Bravo A."/>
            <person name="Goffredi S."/>
            <person name="Sabree Z.L."/>
        </authorList>
    </citation>
    <scope>NUCLEOTIDE SEQUENCE [LARGE SCALE GENOMIC DNA]</scope>
    <source>
        <strain evidence="14 15">SoEL</strain>
    </source>
</reference>
<dbReference type="GO" id="GO:0008270">
    <property type="term" value="F:zinc ion binding"/>
    <property type="evidence" value="ECO:0007669"/>
    <property type="project" value="InterPro"/>
</dbReference>
<evidence type="ECO:0000313" key="14">
    <source>
        <dbReference type="EMBL" id="PPI86794.1"/>
    </source>
</evidence>
<keyword evidence="6 14" id="KW-0413">Isomerase</keyword>
<dbReference type="InterPro" id="IPR049071">
    <property type="entry name" value="MPI_cupin_dom"/>
</dbReference>
<dbReference type="InterPro" id="IPR014710">
    <property type="entry name" value="RmlC-like_jellyroll"/>
</dbReference>
<gene>
    <name evidence="14" type="primary">manA</name>
    <name evidence="14" type="ORF">CRV10_00870</name>
</gene>
<dbReference type="EC" id="5.3.1.8" evidence="3"/>
<feature type="domain" description="Mannose-6-phosphate isomerase cupin" evidence="13">
    <location>
        <begin position="312"/>
        <end position="390"/>
    </location>
</feature>
<keyword evidence="15" id="KW-1185">Reference proteome</keyword>
<feature type="domain" description="Phosphomannose isomerase type I catalytic" evidence="11">
    <location>
        <begin position="2"/>
        <end position="151"/>
    </location>
</feature>
<dbReference type="GO" id="GO:0005975">
    <property type="term" value="P:carbohydrate metabolic process"/>
    <property type="evidence" value="ECO:0007669"/>
    <property type="project" value="InterPro"/>
</dbReference>
<evidence type="ECO:0000256" key="3">
    <source>
        <dbReference type="ARBA" id="ARBA00011956"/>
    </source>
</evidence>
<dbReference type="GO" id="GO:0004476">
    <property type="term" value="F:mannose-6-phosphate isomerase activity"/>
    <property type="evidence" value="ECO:0007669"/>
    <property type="project" value="UniProtKB-EC"/>
</dbReference>
<dbReference type="SUPFAM" id="SSF51182">
    <property type="entry name" value="RmlC-like cupins"/>
    <property type="match status" value="1"/>
</dbReference>
<proteinExistence type="inferred from homology"/>
<dbReference type="RefSeq" id="WP_136129959.1">
    <property type="nucleotide sequence ID" value="NZ_PDKU01000001.1"/>
</dbReference>
<keyword evidence="4 10" id="KW-0479">Metal-binding</keyword>
<dbReference type="Pfam" id="PF20512">
    <property type="entry name" value="PMI_typeI_hel"/>
    <property type="match status" value="1"/>
</dbReference>
<evidence type="ECO:0000313" key="15">
    <source>
        <dbReference type="Proteomes" id="UP000296144"/>
    </source>
</evidence>
<dbReference type="NCBIfam" id="TIGR00218">
    <property type="entry name" value="manA"/>
    <property type="match status" value="1"/>
</dbReference>
<feature type="domain" description="Phosphomannose isomerase type I helical insertion" evidence="12">
    <location>
        <begin position="166"/>
        <end position="236"/>
    </location>
</feature>
<dbReference type="InterPro" id="IPR046458">
    <property type="entry name" value="PMI_typeI_hel"/>
</dbReference>
<dbReference type="PIRSF" id="PIRSF001480">
    <property type="entry name" value="Mannose-6-phosphate_isomerase"/>
    <property type="match status" value="1"/>
</dbReference>
<comment type="catalytic activity">
    <reaction evidence="1">
        <text>D-mannose 6-phosphate = D-fructose 6-phosphate</text>
        <dbReference type="Rhea" id="RHEA:12356"/>
        <dbReference type="ChEBI" id="CHEBI:58735"/>
        <dbReference type="ChEBI" id="CHEBI:61527"/>
        <dbReference type="EC" id="5.3.1.8"/>
    </reaction>
</comment>
<evidence type="ECO:0000259" key="11">
    <source>
        <dbReference type="Pfam" id="PF20511"/>
    </source>
</evidence>
<dbReference type="InterPro" id="IPR016305">
    <property type="entry name" value="Mannose-6-P_Isomerase"/>
</dbReference>
<dbReference type="Gene3D" id="1.10.441.10">
    <property type="entry name" value="Phosphomannose Isomerase, domain 2"/>
    <property type="match status" value="1"/>
</dbReference>
<sequence length="393" mass="45673">MILKLKNSLQYYEWGNKYFLKNHYNIKNPRNLPMAELWIGTHPKNPSKVYFNNKTILLSDVININPQQLLSNSVFQYFGSDLPFLFKILCVENPLSIQVHPNKFNAKLGFENENIKSIPLNSDNRIYKDDNYKPELIYAITPFYVLSGFKKFSQIIILLNKVIDINPSISCFQKNPNKYTLSKVLKYFLYLEGKEKLIALNKLKSNVEVLKEEPWNILKKIMKQYPEDNGLFLFLFFNYVFVKPGEAIFIDSGTPHTYLKGIAIEISANSDNVIRAGLTSKYKNIPEFLTNITYQENFLNQMVIKPEKRINEVHFPVKVKDFSFSIHSLQNESQFIYQRSMAILFCIAGQFAIVKKNKHVIFKSGESYFISADEMPINITGNGLFARVFNKLN</sequence>
<protein>
    <recommendedName>
        <fullName evidence="3">mannose-6-phosphate isomerase</fullName>
        <ecNumber evidence="3">5.3.1.8</ecNumber>
    </recommendedName>
    <alternativeName>
        <fullName evidence="7">Phosphohexomutase</fullName>
    </alternativeName>
    <alternativeName>
        <fullName evidence="8">Phosphomannose isomerase</fullName>
    </alternativeName>
</protein>
<dbReference type="InterPro" id="IPR046457">
    <property type="entry name" value="PMI_typeI_cat"/>
</dbReference>
<dbReference type="GO" id="GO:0009298">
    <property type="term" value="P:GDP-mannose biosynthetic process"/>
    <property type="evidence" value="ECO:0007669"/>
    <property type="project" value="InterPro"/>
</dbReference>
<comment type="caution">
    <text evidence="14">The sequence shown here is derived from an EMBL/GenBank/DDBJ whole genome shotgun (WGS) entry which is preliminary data.</text>
</comment>
<dbReference type="Proteomes" id="UP000296144">
    <property type="component" value="Unassembled WGS sequence"/>
</dbReference>
<dbReference type="PANTHER" id="PTHR10309">
    <property type="entry name" value="MANNOSE-6-PHOSPHATE ISOMERASE"/>
    <property type="match status" value="1"/>
</dbReference>
<dbReference type="GO" id="GO:0005829">
    <property type="term" value="C:cytosol"/>
    <property type="evidence" value="ECO:0007669"/>
    <property type="project" value="TreeGrafter"/>
</dbReference>
<dbReference type="PRINTS" id="PR00714">
    <property type="entry name" value="MAN6PISMRASE"/>
</dbReference>
<organism evidence="14 15">
    <name type="scientific">Candidatus Pantoea edessiphila</name>
    <dbReference type="NCBI Taxonomy" id="2044610"/>
    <lineage>
        <taxon>Bacteria</taxon>
        <taxon>Pseudomonadati</taxon>
        <taxon>Pseudomonadota</taxon>
        <taxon>Gammaproteobacteria</taxon>
        <taxon>Enterobacterales</taxon>
        <taxon>Erwiniaceae</taxon>
        <taxon>Pantoea</taxon>
    </lineage>
</organism>
<evidence type="ECO:0000256" key="4">
    <source>
        <dbReference type="ARBA" id="ARBA00022723"/>
    </source>
</evidence>
<evidence type="ECO:0000256" key="5">
    <source>
        <dbReference type="ARBA" id="ARBA00022833"/>
    </source>
</evidence>
<feature type="binding site" evidence="10">
    <location>
        <position position="100"/>
    </location>
    <ligand>
        <name>Zn(2+)</name>
        <dbReference type="ChEBI" id="CHEBI:29105"/>
    </ligand>
</feature>
<feature type="binding site" evidence="10">
    <location>
        <position position="256"/>
    </location>
    <ligand>
        <name>Zn(2+)</name>
        <dbReference type="ChEBI" id="CHEBI:29105"/>
    </ligand>
</feature>
<evidence type="ECO:0000256" key="7">
    <source>
        <dbReference type="ARBA" id="ARBA00029741"/>
    </source>
</evidence>
<evidence type="ECO:0000256" key="6">
    <source>
        <dbReference type="ARBA" id="ARBA00023235"/>
    </source>
</evidence>
<name>A0A2P5SWU4_9GAMM</name>
<dbReference type="EMBL" id="PDKU01000001">
    <property type="protein sequence ID" value="PPI86794.1"/>
    <property type="molecule type" value="Genomic_DNA"/>
</dbReference>
<dbReference type="Gene3D" id="2.60.120.10">
    <property type="entry name" value="Jelly Rolls"/>
    <property type="match status" value="2"/>
</dbReference>
<dbReference type="Pfam" id="PF20511">
    <property type="entry name" value="PMI_typeI_cat"/>
    <property type="match status" value="1"/>
</dbReference>
<dbReference type="OrthoDB" id="9792649at2"/>
<evidence type="ECO:0000256" key="8">
    <source>
        <dbReference type="ARBA" id="ARBA00030762"/>
    </source>
</evidence>
<feature type="binding site" evidence="10">
    <location>
        <position position="135"/>
    </location>
    <ligand>
        <name>Zn(2+)</name>
        <dbReference type="ChEBI" id="CHEBI:29105"/>
    </ligand>
</feature>
<dbReference type="Pfam" id="PF21621">
    <property type="entry name" value="MPI_cupin_dom"/>
    <property type="match status" value="1"/>
</dbReference>
<comment type="similarity">
    <text evidence="2">Belongs to the mannose-6-phosphate isomerase type 1 family.</text>
</comment>
<evidence type="ECO:0000256" key="1">
    <source>
        <dbReference type="ARBA" id="ARBA00000757"/>
    </source>
</evidence>
<dbReference type="AlphaFoldDB" id="A0A2P5SWU4"/>
<feature type="binding site" evidence="10">
    <location>
        <position position="98"/>
    </location>
    <ligand>
        <name>Zn(2+)</name>
        <dbReference type="ChEBI" id="CHEBI:29105"/>
    </ligand>
</feature>
<evidence type="ECO:0000259" key="13">
    <source>
        <dbReference type="Pfam" id="PF21621"/>
    </source>
</evidence>
<dbReference type="PANTHER" id="PTHR10309:SF0">
    <property type="entry name" value="MANNOSE-6-PHOSPHATE ISOMERASE"/>
    <property type="match status" value="1"/>
</dbReference>
<evidence type="ECO:0000259" key="12">
    <source>
        <dbReference type="Pfam" id="PF20512"/>
    </source>
</evidence>